<name>A0ABQ2JDI0_9ACTN</name>
<gene>
    <name evidence="1" type="ORF">GCM10012285_24100</name>
</gene>
<evidence type="ECO:0000313" key="1">
    <source>
        <dbReference type="EMBL" id="GGN43100.1"/>
    </source>
</evidence>
<protein>
    <submittedName>
        <fullName evidence="1">Uncharacterized protein</fullName>
    </submittedName>
</protein>
<sequence>MAAGDSTRHGCKSADSIGGVIPETLPPRRFVALSLIVPDLRQDQRFGAADTCEPFDEEAGREAQAMEEVCEFRWDKVHCRGDAMLRDIGKSGYLNQDLPKVGRAWSRYYLALSWTERHTASIPSGR</sequence>
<evidence type="ECO:0000313" key="2">
    <source>
        <dbReference type="Proteomes" id="UP000600080"/>
    </source>
</evidence>
<keyword evidence="2" id="KW-1185">Reference proteome</keyword>
<organism evidence="1 2">
    <name type="scientific">Streptomyces kronopolitis</name>
    <dbReference type="NCBI Taxonomy" id="1612435"/>
    <lineage>
        <taxon>Bacteria</taxon>
        <taxon>Bacillati</taxon>
        <taxon>Actinomycetota</taxon>
        <taxon>Actinomycetes</taxon>
        <taxon>Kitasatosporales</taxon>
        <taxon>Streptomycetaceae</taxon>
        <taxon>Streptomyces</taxon>
    </lineage>
</organism>
<proteinExistence type="predicted"/>
<dbReference type="Proteomes" id="UP000600080">
    <property type="component" value="Unassembled WGS sequence"/>
</dbReference>
<dbReference type="EMBL" id="BMND01000008">
    <property type="protein sequence ID" value="GGN43100.1"/>
    <property type="molecule type" value="Genomic_DNA"/>
</dbReference>
<accession>A0ABQ2JDI0</accession>
<comment type="caution">
    <text evidence="1">The sequence shown here is derived from an EMBL/GenBank/DDBJ whole genome shotgun (WGS) entry which is preliminary data.</text>
</comment>
<reference evidence="2" key="1">
    <citation type="journal article" date="2019" name="Int. J. Syst. Evol. Microbiol.">
        <title>The Global Catalogue of Microorganisms (GCM) 10K type strain sequencing project: providing services to taxonomists for standard genome sequencing and annotation.</title>
        <authorList>
            <consortium name="The Broad Institute Genomics Platform"/>
            <consortium name="The Broad Institute Genome Sequencing Center for Infectious Disease"/>
            <person name="Wu L."/>
            <person name="Ma J."/>
        </authorList>
    </citation>
    <scope>NUCLEOTIDE SEQUENCE [LARGE SCALE GENOMIC DNA]</scope>
    <source>
        <strain evidence="2">CGMCC 4.7323</strain>
    </source>
</reference>